<keyword evidence="6" id="KW-0342">GTP-binding</keyword>
<evidence type="ECO:0000256" key="2">
    <source>
        <dbReference type="ARBA" id="ARBA00022741"/>
    </source>
</evidence>
<dbReference type="Proteomes" id="UP000694251">
    <property type="component" value="Chromosome 11"/>
</dbReference>
<dbReference type="GO" id="GO:0032543">
    <property type="term" value="P:mitochondrial translation"/>
    <property type="evidence" value="ECO:0007669"/>
    <property type="project" value="TreeGrafter"/>
</dbReference>
<keyword evidence="4" id="KW-0809">Transit peptide</keyword>
<keyword evidence="8" id="KW-0808">Transferase</keyword>
<keyword evidence="3" id="KW-0378">Hydrolase</keyword>
<dbReference type="InterPro" id="IPR044730">
    <property type="entry name" value="RNase_H-like_dom_plant"/>
</dbReference>
<dbReference type="Pfam" id="PF13456">
    <property type="entry name" value="RVT_3"/>
    <property type="match status" value="1"/>
</dbReference>
<protein>
    <submittedName>
        <fullName evidence="8">Reverse transcriptase zinc-binding domain</fullName>
    </submittedName>
</protein>
<dbReference type="PROSITE" id="PS51721">
    <property type="entry name" value="G_CP"/>
    <property type="match status" value="1"/>
</dbReference>
<dbReference type="PANTHER" id="PTHR45782:SF1">
    <property type="entry name" value="DAR GTPASE 2, MITOCHONDRIAL"/>
    <property type="match status" value="1"/>
</dbReference>
<dbReference type="InterPro" id="IPR006073">
    <property type="entry name" value="GTP-bd"/>
</dbReference>
<dbReference type="Pfam" id="PF13966">
    <property type="entry name" value="zf-RVT"/>
    <property type="match status" value="1"/>
</dbReference>
<organism evidence="8 9">
    <name type="scientific">Arabidopsis suecica</name>
    <name type="common">Swedish thale-cress</name>
    <name type="synonym">Cardaminopsis suecica</name>
    <dbReference type="NCBI Taxonomy" id="45249"/>
    <lineage>
        <taxon>Eukaryota</taxon>
        <taxon>Viridiplantae</taxon>
        <taxon>Streptophyta</taxon>
        <taxon>Embryophyta</taxon>
        <taxon>Tracheophyta</taxon>
        <taxon>Spermatophyta</taxon>
        <taxon>Magnoliopsida</taxon>
        <taxon>eudicotyledons</taxon>
        <taxon>Gunneridae</taxon>
        <taxon>Pentapetalae</taxon>
        <taxon>rosids</taxon>
        <taxon>malvids</taxon>
        <taxon>Brassicales</taxon>
        <taxon>Brassicaceae</taxon>
        <taxon>Camelineae</taxon>
        <taxon>Arabidopsis</taxon>
    </lineage>
</organism>
<feature type="domain" description="CP-type G" evidence="7">
    <location>
        <begin position="485"/>
        <end position="659"/>
    </location>
</feature>
<evidence type="ECO:0000256" key="5">
    <source>
        <dbReference type="ARBA" id="ARBA00023128"/>
    </source>
</evidence>
<accession>A0A8T1ZDQ9</accession>
<dbReference type="CDD" id="cd01856">
    <property type="entry name" value="YlqF"/>
    <property type="match status" value="1"/>
</dbReference>
<comment type="caution">
    <text evidence="8">The sequence shown here is derived from an EMBL/GenBank/DDBJ whole genome shotgun (WGS) entry which is preliminary data.</text>
</comment>
<dbReference type="InterPro" id="IPR002156">
    <property type="entry name" value="RNaseH_domain"/>
</dbReference>
<reference evidence="8 9" key="1">
    <citation type="submission" date="2020-12" db="EMBL/GenBank/DDBJ databases">
        <title>Concerted genomic and epigenomic changes stabilize Arabidopsis allopolyploids.</title>
        <authorList>
            <person name="Chen Z."/>
        </authorList>
    </citation>
    <scope>NUCLEOTIDE SEQUENCE [LARGE SCALE GENOMIC DNA]</scope>
    <source>
        <strain evidence="8">As9502</strain>
        <tissue evidence="8">Leaf</tissue>
    </source>
</reference>
<keyword evidence="5" id="KW-0496">Mitochondrion</keyword>
<dbReference type="CDD" id="cd06222">
    <property type="entry name" value="RNase_H_like"/>
    <property type="match status" value="1"/>
</dbReference>
<keyword evidence="8" id="KW-0695">RNA-directed DNA polymerase</keyword>
<dbReference type="PANTHER" id="PTHR45782">
    <property type="entry name" value="MITOCHONDRIAL RIBOSOME-ASSOCIATED GTPASE 1"/>
    <property type="match status" value="1"/>
</dbReference>
<dbReference type="FunFam" id="3.40.50.300:FF:001008">
    <property type="entry name" value="Mitochondrial GTPase 1"/>
    <property type="match status" value="1"/>
</dbReference>
<dbReference type="GO" id="GO:0003676">
    <property type="term" value="F:nucleic acid binding"/>
    <property type="evidence" value="ECO:0007669"/>
    <property type="project" value="InterPro"/>
</dbReference>
<evidence type="ECO:0000313" key="8">
    <source>
        <dbReference type="EMBL" id="KAG7557350.1"/>
    </source>
</evidence>
<dbReference type="InterPro" id="IPR026960">
    <property type="entry name" value="RVT-Znf"/>
</dbReference>
<dbReference type="GO" id="GO:0005739">
    <property type="term" value="C:mitochondrion"/>
    <property type="evidence" value="ECO:0007669"/>
    <property type="project" value="UniProtKB-SubCell"/>
</dbReference>
<evidence type="ECO:0000259" key="7">
    <source>
        <dbReference type="PROSITE" id="PS51721"/>
    </source>
</evidence>
<keyword evidence="8" id="KW-0548">Nucleotidyltransferase</keyword>
<keyword evidence="9" id="KW-1185">Reference proteome</keyword>
<dbReference type="GO" id="GO:0003964">
    <property type="term" value="F:RNA-directed DNA polymerase activity"/>
    <property type="evidence" value="ECO:0007669"/>
    <property type="project" value="UniProtKB-KW"/>
</dbReference>
<name>A0A8T1ZDQ9_ARASU</name>
<dbReference type="GO" id="GO:0003924">
    <property type="term" value="F:GTPase activity"/>
    <property type="evidence" value="ECO:0007669"/>
    <property type="project" value="TreeGrafter"/>
</dbReference>
<dbReference type="EMBL" id="JAEFBJ010000011">
    <property type="protein sequence ID" value="KAG7557350.1"/>
    <property type="molecule type" value="Genomic_DNA"/>
</dbReference>
<gene>
    <name evidence="8" type="ORF">ISN44_As11g033260</name>
</gene>
<evidence type="ECO:0000313" key="9">
    <source>
        <dbReference type="Proteomes" id="UP000694251"/>
    </source>
</evidence>
<dbReference type="AlphaFoldDB" id="A0A8T1ZDQ9"/>
<keyword evidence="2" id="KW-0547">Nucleotide-binding</keyword>
<evidence type="ECO:0000256" key="1">
    <source>
        <dbReference type="ARBA" id="ARBA00004173"/>
    </source>
</evidence>
<evidence type="ECO:0000256" key="6">
    <source>
        <dbReference type="ARBA" id="ARBA00023134"/>
    </source>
</evidence>
<dbReference type="GO" id="GO:0004523">
    <property type="term" value="F:RNA-DNA hybrid ribonuclease activity"/>
    <property type="evidence" value="ECO:0007669"/>
    <property type="project" value="InterPro"/>
</dbReference>
<sequence>MAPASLFARVFKGRYFRKSNPLDNIKSYSPSYGWRSIMSARSLVLKGLIKRVGSGASISVWEDSWIPAQFPRPAKSNGSITDPSLKVNQLIDSRTNFWNMNLLAELFDPEDVALISALPLGVSTKEDTLGWHFTKSGNYTVKSGYHTARIETSDANLKFFGPDIKSLKAYAWKVKCPPKLRHFLWQILSGCVPVTENLRKRGINCDTGCVRCGAVEETINHTLFECHPARQIWALSTIPSVTGIFPSTSIYANLDHLFWRIPSEIDSSSFPWIIWYIWKARNEKIFDNVDKDPLEVLHLAEKEAQAWQVAQSELHIEIQGSLDTVTQNRVREISLDSSYFGHRCFVDGSWKKTDIFSGTGWYCTSANGEMPTMGAANIRRSLSPLHTEVEALLWAMKCMIGADNQDVAFFTDCSDLVKMVSSPTEWPAFSVYLEDLKSDKEEFSNFSLSLIPRSANIAREIGDAVIKASKNPNRRWYGPHMAAAVGAISERIPLVDFVLEIRDARIPLSSDYELLRKFSPFPSKRIIVLNKMELAEPLELKKCMDYFEERNYLSYPVNSHNKECVKQFLNFLQTQVRELHKAGHSGHTTTMMLLGIPNVGKSALSNSLHQIGRISAAEKGKLKHTTVSSQPGDTKDIMSLKIGSHPNVYVLDTPGIFPPHLHDAEICSKLALTGAIPDDIVGEIKLARLFLTILNSSYEYKKWAKLCKSQDLTESLSDESSKSDGKHKRQYATDHTQDFIVYDVRRVLYETISAFDGNLEDEISMGNLIEMQFAALRTVLRVPEETSEFADLRVASKILNLYRTGRLGHYTLEHVSAIANY</sequence>
<evidence type="ECO:0000256" key="4">
    <source>
        <dbReference type="ARBA" id="ARBA00022946"/>
    </source>
</evidence>
<dbReference type="GO" id="GO:0005525">
    <property type="term" value="F:GTP binding"/>
    <property type="evidence" value="ECO:0007669"/>
    <property type="project" value="UniProtKB-KW"/>
</dbReference>
<dbReference type="InterPro" id="IPR030378">
    <property type="entry name" value="G_CP_dom"/>
</dbReference>
<comment type="subcellular location">
    <subcellularLocation>
        <location evidence="1">Mitochondrion</location>
    </subcellularLocation>
</comment>
<proteinExistence type="predicted"/>
<evidence type="ECO:0000256" key="3">
    <source>
        <dbReference type="ARBA" id="ARBA00022801"/>
    </source>
</evidence>
<dbReference type="OrthoDB" id="1112961at2759"/>
<dbReference type="Pfam" id="PF01926">
    <property type="entry name" value="MMR_HSR1"/>
    <property type="match status" value="1"/>
</dbReference>